<dbReference type="GO" id="GO:0016740">
    <property type="term" value="F:transferase activity"/>
    <property type="evidence" value="ECO:0007669"/>
    <property type="project" value="UniProtKB-KW"/>
</dbReference>
<accession>A0ABT7LHK9</accession>
<dbReference type="RefSeq" id="WP_285982424.1">
    <property type="nucleotide sequence ID" value="NZ_JASVDS010000002.1"/>
</dbReference>
<proteinExistence type="predicted"/>
<dbReference type="InterPro" id="IPR016181">
    <property type="entry name" value="Acyl_CoA_acyltransferase"/>
</dbReference>
<evidence type="ECO:0000259" key="1">
    <source>
        <dbReference type="Pfam" id="PF13302"/>
    </source>
</evidence>
<keyword evidence="2" id="KW-0808">Transferase</keyword>
<dbReference type="EMBL" id="JASVDS010000002">
    <property type="protein sequence ID" value="MDL5032347.1"/>
    <property type="molecule type" value="Genomic_DNA"/>
</dbReference>
<evidence type="ECO:0000313" key="3">
    <source>
        <dbReference type="Proteomes" id="UP001238603"/>
    </source>
</evidence>
<dbReference type="Proteomes" id="UP001238603">
    <property type="component" value="Unassembled WGS sequence"/>
</dbReference>
<organism evidence="2 3">
    <name type="scientific">Roseateles subflavus</name>
    <dbReference type="NCBI Taxonomy" id="3053353"/>
    <lineage>
        <taxon>Bacteria</taxon>
        <taxon>Pseudomonadati</taxon>
        <taxon>Pseudomonadota</taxon>
        <taxon>Betaproteobacteria</taxon>
        <taxon>Burkholderiales</taxon>
        <taxon>Sphaerotilaceae</taxon>
        <taxon>Roseateles</taxon>
    </lineage>
</organism>
<sequence length="183" mass="20679">MTGQARFFLRSPRTDDLLRIQSWMQRPSVHAWFDFGQGRQQISTTALNVMARSAHYCMRVFGEQGRDTALGVAVLSDVLHPFGTAHFWVVRDRQQSAYAGITAEATRALLHLGFHTLARRSINAWVVESNTRSLRLLTSVGFQRFGTQRACHCIDGQVLSRIHLELLPEHFHQTPPATQTPVA</sequence>
<comment type="caution">
    <text evidence="2">The sequence shown here is derived from an EMBL/GenBank/DDBJ whole genome shotgun (WGS) entry which is preliminary data.</text>
</comment>
<dbReference type="SUPFAM" id="SSF55729">
    <property type="entry name" value="Acyl-CoA N-acyltransferases (Nat)"/>
    <property type="match status" value="1"/>
</dbReference>
<gene>
    <name evidence="2" type="ORF">QRD43_10580</name>
</gene>
<evidence type="ECO:0000313" key="2">
    <source>
        <dbReference type="EMBL" id="MDL5032347.1"/>
    </source>
</evidence>
<dbReference type="Pfam" id="PF13302">
    <property type="entry name" value="Acetyltransf_3"/>
    <property type="match status" value="1"/>
</dbReference>
<dbReference type="Gene3D" id="3.40.630.30">
    <property type="match status" value="1"/>
</dbReference>
<protein>
    <submittedName>
        <fullName evidence="2">GNAT family protein</fullName>
        <ecNumber evidence="2">2.-.-.-</ecNumber>
    </submittedName>
</protein>
<dbReference type="EC" id="2.-.-.-" evidence="2"/>
<dbReference type="InterPro" id="IPR000182">
    <property type="entry name" value="GNAT_dom"/>
</dbReference>
<keyword evidence="3" id="KW-1185">Reference proteome</keyword>
<feature type="domain" description="N-acetyltransferase" evidence="1">
    <location>
        <begin position="6"/>
        <end position="143"/>
    </location>
</feature>
<reference evidence="2 3" key="1">
    <citation type="submission" date="2023-06" db="EMBL/GenBank/DDBJ databases">
        <title>Pelomonas sp. APW6 16S ribosomal RNA gene genome sequencing and assembly.</title>
        <authorList>
            <person name="Woo H."/>
        </authorList>
    </citation>
    <scope>NUCLEOTIDE SEQUENCE [LARGE SCALE GENOMIC DNA]</scope>
    <source>
        <strain evidence="2 3">APW6</strain>
    </source>
</reference>
<name>A0ABT7LHK9_9BURK</name>